<evidence type="ECO:0008006" key="4">
    <source>
        <dbReference type="Google" id="ProtNLM"/>
    </source>
</evidence>
<keyword evidence="3" id="KW-1185">Reference proteome</keyword>
<gene>
    <name evidence="2" type="ORF">EVG20_g6942</name>
</gene>
<accession>A0A4Y9YHY9</accession>
<feature type="transmembrane region" description="Helical" evidence="1">
    <location>
        <begin position="48"/>
        <end position="75"/>
    </location>
</feature>
<keyword evidence="1" id="KW-0812">Transmembrane</keyword>
<dbReference type="EMBL" id="SEOQ01000494">
    <property type="protein sequence ID" value="TFY61752.1"/>
    <property type="molecule type" value="Genomic_DNA"/>
</dbReference>
<protein>
    <recommendedName>
        <fullName evidence="4">Transmembrane protein</fullName>
    </recommendedName>
</protein>
<proteinExistence type="predicted"/>
<evidence type="ECO:0000313" key="3">
    <source>
        <dbReference type="Proteomes" id="UP000298327"/>
    </source>
</evidence>
<dbReference type="Proteomes" id="UP000298327">
    <property type="component" value="Unassembled WGS sequence"/>
</dbReference>
<feature type="transmembrane region" description="Helical" evidence="1">
    <location>
        <begin position="18"/>
        <end position="36"/>
    </location>
</feature>
<sequence length="307" mass="34114">MPLQIDVAELGGLVGESILYGMYLILLTFATYLYISRWKSGENVPWPIPVFAGLMFLLATAQIVTDTWNVFVAFFHHATRAERMAYLEDVTQNLFAWKHSVLIVMLFVGDGLVVCLTSTSCESSLLMLRTPPALSMLYNMGKVGMDCSIPNPVILRKYHLGANAISTILLAGKIWQHDRATRRVIRVTESALTPILRIVIESGAMNATYLLVWTLTLATKSQALETMAEMATVMFALISTLLILRVQLNADREKRYTTRPFLSDFRATNKAPPALSQNLDTVYLDQTMCDATNYTSGARGSEETAAV</sequence>
<name>A0A4Y9YHY9_9AGAM</name>
<keyword evidence="1" id="KW-1133">Transmembrane helix</keyword>
<keyword evidence="1" id="KW-0472">Membrane</keyword>
<comment type="caution">
    <text evidence="2">The sequence shown here is derived from an EMBL/GenBank/DDBJ whole genome shotgun (WGS) entry which is preliminary data.</text>
</comment>
<dbReference type="AlphaFoldDB" id="A0A4Y9YHY9"/>
<evidence type="ECO:0000256" key="1">
    <source>
        <dbReference type="SAM" id="Phobius"/>
    </source>
</evidence>
<reference evidence="2 3" key="1">
    <citation type="submission" date="2019-02" db="EMBL/GenBank/DDBJ databases">
        <title>Genome sequencing of the rare red list fungi Dentipellis fragilis.</title>
        <authorList>
            <person name="Buettner E."/>
            <person name="Kellner H."/>
        </authorList>
    </citation>
    <scope>NUCLEOTIDE SEQUENCE [LARGE SCALE GENOMIC DNA]</scope>
    <source>
        <strain evidence="2 3">DSM 105465</strain>
    </source>
</reference>
<feature type="transmembrane region" description="Helical" evidence="1">
    <location>
        <begin position="195"/>
        <end position="215"/>
    </location>
</feature>
<organism evidence="2 3">
    <name type="scientific">Dentipellis fragilis</name>
    <dbReference type="NCBI Taxonomy" id="205917"/>
    <lineage>
        <taxon>Eukaryota</taxon>
        <taxon>Fungi</taxon>
        <taxon>Dikarya</taxon>
        <taxon>Basidiomycota</taxon>
        <taxon>Agaricomycotina</taxon>
        <taxon>Agaricomycetes</taxon>
        <taxon>Russulales</taxon>
        <taxon>Hericiaceae</taxon>
        <taxon>Dentipellis</taxon>
    </lineage>
</organism>
<dbReference type="OrthoDB" id="2756618at2759"/>
<evidence type="ECO:0000313" key="2">
    <source>
        <dbReference type="EMBL" id="TFY61752.1"/>
    </source>
</evidence>
<feature type="transmembrane region" description="Helical" evidence="1">
    <location>
        <begin position="227"/>
        <end position="246"/>
    </location>
</feature>